<reference evidence="2" key="1">
    <citation type="submission" date="2020-07" db="EMBL/GenBank/DDBJ databases">
        <title>Genome sequence and genetic diversity analysis of an under-domesticated orphan crop, white fonio (Digitaria exilis).</title>
        <authorList>
            <person name="Bennetzen J.L."/>
            <person name="Chen S."/>
            <person name="Ma X."/>
            <person name="Wang X."/>
            <person name="Yssel A.E.J."/>
            <person name="Chaluvadi S.R."/>
            <person name="Johnson M."/>
            <person name="Gangashetty P."/>
            <person name="Hamidou F."/>
            <person name="Sanogo M.D."/>
            <person name="Zwaenepoel A."/>
            <person name="Wallace J."/>
            <person name="Van De Peer Y."/>
            <person name="Van Deynze A."/>
        </authorList>
    </citation>
    <scope>NUCLEOTIDE SEQUENCE</scope>
    <source>
        <tissue evidence="2">Leaves</tissue>
    </source>
</reference>
<keyword evidence="3" id="KW-1185">Reference proteome</keyword>
<feature type="domain" description="DUF1618" evidence="1">
    <location>
        <begin position="238"/>
        <end position="378"/>
    </location>
</feature>
<name>A0A835B4V2_9POAL</name>
<dbReference type="Proteomes" id="UP000636709">
    <property type="component" value="Unassembled WGS sequence"/>
</dbReference>
<dbReference type="Pfam" id="PF07762">
    <property type="entry name" value="DUF1618"/>
    <property type="match status" value="1"/>
</dbReference>
<dbReference type="InterPro" id="IPR011676">
    <property type="entry name" value="DUF1618"/>
</dbReference>
<evidence type="ECO:0000313" key="2">
    <source>
        <dbReference type="EMBL" id="KAF8676742.1"/>
    </source>
</evidence>
<gene>
    <name evidence="2" type="ORF">HU200_046857</name>
</gene>
<comment type="caution">
    <text evidence="2">The sequence shown here is derived from an EMBL/GenBank/DDBJ whole genome shotgun (WGS) entry which is preliminary data.</text>
</comment>
<protein>
    <recommendedName>
        <fullName evidence="1">DUF1618 domain-containing protein</fullName>
    </recommendedName>
</protein>
<dbReference type="AlphaFoldDB" id="A0A835B4V2"/>
<dbReference type="PANTHER" id="PTHR33074">
    <property type="entry name" value="EXPRESSED PROTEIN-RELATED"/>
    <property type="match status" value="1"/>
</dbReference>
<evidence type="ECO:0000259" key="1">
    <source>
        <dbReference type="Pfam" id="PF07762"/>
    </source>
</evidence>
<dbReference type="OrthoDB" id="596331at2759"/>
<sequence>MGGDEEKPSLRPPLHGYYRREAEAPRTSFALVDLKAYIADRDNYTSASCKLSDGTHIRVTFCAAPPPLVSYLCVWCPGLPPTEIDLEPTVLAVESDLLLLDFSLHGWRHVDYLVYKAYDGSGPSLQLLHLPDPCLDKNCSFSLLPHRDIAQRHQPVDGGEDDSSGFRLRRHGEEDCHYYVAVFYYDSNNESEYSFKLWVFDSEEEQWSSRLISVHCPVYHITTKVISLGKDGLLGFLDPWRGIVVSDILGRRDSHYLPLPAGLITNRVMVQPALLFRDIALVQGRLTVVDLHPPTGPDANQNFNWGVSTWSRKVTDLWEEDWRHDYNVCSPDISVDQDTENVSLLPVLKDSQGQLRPTLGRLYIAHPMLSLSDSHAVYIMAKASICDKKKALVLSIDLAEPRLQGVAEFAAERMLGAIFSYTCTQSWIPKYFNPGGGLKRSGDFHAAYLRKLKSKIDEVRSEYLESIDEEHRVYLELPIDAEDDHISGGSKGAEHDNDIMDVDL</sequence>
<dbReference type="EMBL" id="JACEFO010002152">
    <property type="protein sequence ID" value="KAF8676742.1"/>
    <property type="molecule type" value="Genomic_DNA"/>
</dbReference>
<proteinExistence type="predicted"/>
<evidence type="ECO:0000313" key="3">
    <source>
        <dbReference type="Proteomes" id="UP000636709"/>
    </source>
</evidence>
<dbReference type="PANTHER" id="PTHR33074:SF68">
    <property type="entry name" value="OS09G0557100 PROTEIN"/>
    <property type="match status" value="1"/>
</dbReference>
<organism evidence="2 3">
    <name type="scientific">Digitaria exilis</name>
    <dbReference type="NCBI Taxonomy" id="1010633"/>
    <lineage>
        <taxon>Eukaryota</taxon>
        <taxon>Viridiplantae</taxon>
        <taxon>Streptophyta</taxon>
        <taxon>Embryophyta</taxon>
        <taxon>Tracheophyta</taxon>
        <taxon>Spermatophyta</taxon>
        <taxon>Magnoliopsida</taxon>
        <taxon>Liliopsida</taxon>
        <taxon>Poales</taxon>
        <taxon>Poaceae</taxon>
        <taxon>PACMAD clade</taxon>
        <taxon>Panicoideae</taxon>
        <taxon>Panicodae</taxon>
        <taxon>Paniceae</taxon>
        <taxon>Anthephorinae</taxon>
        <taxon>Digitaria</taxon>
    </lineage>
</organism>
<accession>A0A835B4V2</accession>